<keyword evidence="2" id="KW-0732">Signal</keyword>
<keyword evidence="5" id="KW-1185">Reference proteome</keyword>
<name>A0A4R4VHW8_9ACTN</name>
<reference evidence="4 5" key="1">
    <citation type="submission" date="2019-03" db="EMBL/GenBank/DDBJ databases">
        <title>Draft genome sequences of novel Actinobacteria.</title>
        <authorList>
            <person name="Sahin N."/>
            <person name="Ay H."/>
            <person name="Saygin H."/>
        </authorList>
    </citation>
    <scope>NUCLEOTIDE SEQUENCE [LARGE SCALE GENOMIC DNA]</scope>
    <source>
        <strain evidence="4 5">KC310</strain>
    </source>
</reference>
<dbReference type="SUPFAM" id="SSF56601">
    <property type="entry name" value="beta-lactamase/transpeptidase-like"/>
    <property type="match status" value="1"/>
</dbReference>
<sequence>MNRARKAGLAGLACVVLALGTPAPATAADADKPELGDVQKALSELARSPEVLGTIGALYVDGKKIDTGTAGTRLLNDKGGRIPAGARFRAGSQTKPMIQIVIMQLVGEGRLALDDKLGDLLPVVAEKDLVDRADEITVEQMIHHTSGIPNYFQPGVLDPFDFTTNYSPLEIIELTRTMSRTGEPGQSYSYSNTNYFLLGLIVEELMERGLAAELERRIFGPVGMERTYLPVEFPGRVKGPHGHGYHPGEQGEPVDVDRLNSSYLWAAGGVISTTDDLSSFARARAGEALLSKRLKEALNAGRPPRDPDQPAPEPPVCEREDGYGVMTGGSFGFRSMTYSSRDGRVQFALSNTLSADHGDPAIDPLIKKAAEAVLCPAG</sequence>
<dbReference type="Gene3D" id="3.40.710.10">
    <property type="entry name" value="DD-peptidase/beta-lactamase superfamily"/>
    <property type="match status" value="1"/>
</dbReference>
<dbReference type="PANTHER" id="PTHR46825:SF7">
    <property type="entry name" value="D-ALANYL-D-ALANINE CARBOXYPEPTIDASE"/>
    <property type="match status" value="1"/>
</dbReference>
<accession>A0A4R4VHW8</accession>
<feature type="region of interest" description="Disordered" evidence="1">
    <location>
        <begin position="298"/>
        <end position="320"/>
    </location>
</feature>
<evidence type="ECO:0000256" key="1">
    <source>
        <dbReference type="SAM" id="MobiDB-lite"/>
    </source>
</evidence>
<gene>
    <name evidence="4" type="ORF">E1292_18715</name>
</gene>
<dbReference type="InterPro" id="IPR001466">
    <property type="entry name" value="Beta-lactam-related"/>
</dbReference>
<protein>
    <submittedName>
        <fullName evidence="4">Class A beta-lactamase-related serine hydrolase</fullName>
    </submittedName>
</protein>
<dbReference type="EMBL" id="SMKO01000045">
    <property type="protein sequence ID" value="TDD04531.1"/>
    <property type="molecule type" value="Genomic_DNA"/>
</dbReference>
<feature type="signal peptide" evidence="2">
    <location>
        <begin position="1"/>
        <end position="27"/>
    </location>
</feature>
<evidence type="ECO:0000256" key="2">
    <source>
        <dbReference type="SAM" id="SignalP"/>
    </source>
</evidence>
<dbReference type="PANTHER" id="PTHR46825">
    <property type="entry name" value="D-ALANYL-D-ALANINE-CARBOXYPEPTIDASE/ENDOPEPTIDASE AMPH"/>
    <property type="match status" value="1"/>
</dbReference>
<feature type="domain" description="Beta-lactamase-related" evidence="3">
    <location>
        <begin position="50"/>
        <end position="335"/>
    </location>
</feature>
<dbReference type="AlphaFoldDB" id="A0A4R4VHW8"/>
<dbReference type="InterPro" id="IPR012338">
    <property type="entry name" value="Beta-lactam/transpept-like"/>
</dbReference>
<evidence type="ECO:0000259" key="3">
    <source>
        <dbReference type="Pfam" id="PF00144"/>
    </source>
</evidence>
<dbReference type="Proteomes" id="UP000295258">
    <property type="component" value="Unassembled WGS sequence"/>
</dbReference>
<evidence type="ECO:0000313" key="4">
    <source>
        <dbReference type="EMBL" id="TDD04531.1"/>
    </source>
</evidence>
<dbReference type="InterPro" id="IPR050491">
    <property type="entry name" value="AmpC-like"/>
</dbReference>
<organism evidence="4 5">
    <name type="scientific">Nonomuraea deserti</name>
    <dbReference type="NCBI Taxonomy" id="1848322"/>
    <lineage>
        <taxon>Bacteria</taxon>
        <taxon>Bacillati</taxon>
        <taxon>Actinomycetota</taxon>
        <taxon>Actinomycetes</taxon>
        <taxon>Streptosporangiales</taxon>
        <taxon>Streptosporangiaceae</taxon>
        <taxon>Nonomuraea</taxon>
    </lineage>
</organism>
<evidence type="ECO:0000313" key="5">
    <source>
        <dbReference type="Proteomes" id="UP000295258"/>
    </source>
</evidence>
<dbReference type="RefSeq" id="WP_132596505.1">
    <property type="nucleotide sequence ID" value="NZ_SMKO01000045.1"/>
</dbReference>
<dbReference type="GO" id="GO:0016787">
    <property type="term" value="F:hydrolase activity"/>
    <property type="evidence" value="ECO:0007669"/>
    <property type="project" value="UniProtKB-KW"/>
</dbReference>
<proteinExistence type="predicted"/>
<keyword evidence="4" id="KW-0378">Hydrolase</keyword>
<dbReference type="Pfam" id="PF00144">
    <property type="entry name" value="Beta-lactamase"/>
    <property type="match status" value="1"/>
</dbReference>
<comment type="caution">
    <text evidence="4">The sequence shown here is derived from an EMBL/GenBank/DDBJ whole genome shotgun (WGS) entry which is preliminary data.</text>
</comment>
<feature type="chain" id="PRO_5020385810" evidence="2">
    <location>
        <begin position="28"/>
        <end position="378"/>
    </location>
</feature>